<evidence type="ECO:0000256" key="1">
    <source>
        <dbReference type="SAM" id="SignalP"/>
    </source>
</evidence>
<name>A0ABN3DZ12_9ACTN</name>
<protein>
    <recommendedName>
        <fullName evidence="4">Secreted protein</fullName>
    </recommendedName>
</protein>
<evidence type="ECO:0000313" key="2">
    <source>
        <dbReference type="EMBL" id="GAA2243663.1"/>
    </source>
</evidence>
<evidence type="ECO:0008006" key="4">
    <source>
        <dbReference type="Google" id="ProtNLM"/>
    </source>
</evidence>
<evidence type="ECO:0000313" key="3">
    <source>
        <dbReference type="Proteomes" id="UP001500305"/>
    </source>
</evidence>
<accession>A0ABN3DZ12</accession>
<dbReference type="EMBL" id="BAAATR010000009">
    <property type="protein sequence ID" value="GAA2243663.1"/>
    <property type="molecule type" value="Genomic_DNA"/>
</dbReference>
<dbReference type="Proteomes" id="UP001500305">
    <property type="component" value="Unassembled WGS sequence"/>
</dbReference>
<dbReference type="RefSeq" id="WP_344636542.1">
    <property type="nucleotide sequence ID" value="NZ_BAAATR010000009.1"/>
</dbReference>
<keyword evidence="1" id="KW-0732">Signal</keyword>
<sequence length="223" mass="24070">MSLFARLRPHRALGLTLALTALTVVGAGTANAVAPQSVGHQDTTKFKLFPNAKFLPCLAGDGQTPKVEAEVRRGELNDSMEIELRGFKPDLDFDLFTVQRSNQLANGDPDPDFHGSFGLAWYQTDLHTDHQGKGRARIRTILLDQIFGFDPDANLDPTNTFHVGFWFNKPSDAAACGFTGTTPFNGEHNAGPLAFITRPNADTGLGPLCTKPDTSTTPATCEA</sequence>
<gene>
    <name evidence="2" type="ORF">GCM10010430_26750</name>
</gene>
<keyword evidence="3" id="KW-1185">Reference proteome</keyword>
<reference evidence="2 3" key="1">
    <citation type="journal article" date="2019" name="Int. J. Syst. Evol. Microbiol.">
        <title>The Global Catalogue of Microorganisms (GCM) 10K type strain sequencing project: providing services to taxonomists for standard genome sequencing and annotation.</title>
        <authorList>
            <consortium name="The Broad Institute Genomics Platform"/>
            <consortium name="The Broad Institute Genome Sequencing Center for Infectious Disease"/>
            <person name="Wu L."/>
            <person name="Ma J."/>
        </authorList>
    </citation>
    <scope>NUCLEOTIDE SEQUENCE [LARGE SCALE GENOMIC DNA]</scope>
    <source>
        <strain evidence="2 3">JCM 7356</strain>
    </source>
</reference>
<organism evidence="2 3">
    <name type="scientific">Kitasatospora cystarginea</name>
    <dbReference type="NCBI Taxonomy" id="58350"/>
    <lineage>
        <taxon>Bacteria</taxon>
        <taxon>Bacillati</taxon>
        <taxon>Actinomycetota</taxon>
        <taxon>Actinomycetes</taxon>
        <taxon>Kitasatosporales</taxon>
        <taxon>Streptomycetaceae</taxon>
        <taxon>Kitasatospora</taxon>
    </lineage>
</organism>
<proteinExistence type="predicted"/>
<feature type="chain" id="PRO_5046215250" description="Secreted protein" evidence="1">
    <location>
        <begin position="33"/>
        <end position="223"/>
    </location>
</feature>
<feature type="signal peptide" evidence="1">
    <location>
        <begin position="1"/>
        <end position="32"/>
    </location>
</feature>
<comment type="caution">
    <text evidence="2">The sequence shown here is derived from an EMBL/GenBank/DDBJ whole genome shotgun (WGS) entry which is preliminary data.</text>
</comment>